<dbReference type="Pfam" id="PF08748">
    <property type="entry name" value="Phage_TAC_4"/>
    <property type="match status" value="1"/>
</dbReference>
<name>A0ABX0M0C6_9BURK</name>
<dbReference type="EMBL" id="VVIW01000003">
    <property type="protein sequence ID" value="NHZ40118.1"/>
    <property type="molecule type" value="Genomic_DNA"/>
</dbReference>
<accession>A0ABX0M0C6</accession>
<proteinExistence type="predicted"/>
<dbReference type="InterPro" id="IPR014859">
    <property type="entry name" value="Phage_TAC_4"/>
</dbReference>
<protein>
    <recommendedName>
        <fullName evidence="3">Phage tail assembly protein</fullName>
    </recommendedName>
</protein>
<evidence type="ECO:0000313" key="1">
    <source>
        <dbReference type="EMBL" id="NHZ40118.1"/>
    </source>
</evidence>
<reference evidence="1 2" key="1">
    <citation type="submission" date="2019-09" db="EMBL/GenBank/DDBJ databases">
        <title>Taxonomy of Antarctic Massilia spp.: description of Massilia rubra sp. nov., Massilia aquatica sp. nov., Massilia mucilaginosa sp. nov., Massilia frigida sp. nov. isolated from streams, lakes and regoliths.</title>
        <authorList>
            <person name="Holochova P."/>
            <person name="Sedlacek I."/>
            <person name="Kralova S."/>
            <person name="Maslanova I."/>
            <person name="Busse H.-J."/>
            <person name="Stankova E."/>
            <person name="Vrbovska V."/>
            <person name="Kovarovic V."/>
            <person name="Bartak M."/>
            <person name="Svec P."/>
            <person name="Pantucek R."/>
        </authorList>
    </citation>
    <scope>NUCLEOTIDE SEQUENCE [LARGE SCALE GENOMIC DNA]</scope>
    <source>
        <strain evidence="1 2">CCM 8693</strain>
    </source>
</reference>
<keyword evidence="2" id="KW-1185">Reference proteome</keyword>
<evidence type="ECO:0008006" key="3">
    <source>
        <dbReference type="Google" id="ProtNLM"/>
    </source>
</evidence>
<organism evidence="1 2">
    <name type="scientific">Massilia aquatica</name>
    <dbReference type="NCBI Taxonomy" id="2609000"/>
    <lineage>
        <taxon>Bacteria</taxon>
        <taxon>Pseudomonadati</taxon>
        <taxon>Pseudomonadota</taxon>
        <taxon>Betaproteobacteria</taxon>
        <taxon>Burkholderiales</taxon>
        <taxon>Oxalobacteraceae</taxon>
        <taxon>Telluria group</taxon>
        <taxon>Massilia</taxon>
    </lineage>
</organism>
<comment type="caution">
    <text evidence="1">The sequence shown here is derived from an EMBL/GenBank/DDBJ whole genome shotgun (WGS) entry which is preliminary data.</text>
</comment>
<evidence type="ECO:0000313" key="2">
    <source>
        <dbReference type="Proteomes" id="UP000819052"/>
    </source>
</evidence>
<dbReference type="Proteomes" id="UP000819052">
    <property type="component" value="Unassembled WGS sequence"/>
</dbReference>
<sequence>MAKPKRSLDVSPTFKAAVTIPRAGSDSFDIEFVFKHRTKAELKEFSDAVASGAGDEDAKDSDVLLDIASGWDLDEPFDADSLEKLTQRFMGSTQAVLSAYFFELSGARAKN</sequence>
<gene>
    <name evidence="1" type="ORF">F1609_08085</name>
</gene>